<accession>A0AAN9TRZ4</accession>
<dbReference type="EMBL" id="JBBCAQ010000006">
    <property type="protein sequence ID" value="KAK7603802.1"/>
    <property type="molecule type" value="Genomic_DNA"/>
</dbReference>
<gene>
    <name evidence="1" type="ORF">V9T40_003801</name>
</gene>
<reference evidence="1 2" key="1">
    <citation type="submission" date="2024-03" db="EMBL/GenBank/DDBJ databases">
        <title>Adaptation during the transition from Ophiocordyceps entomopathogen to insect associate is accompanied by gene loss and intensified selection.</title>
        <authorList>
            <person name="Ward C.M."/>
            <person name="Onetto C.A."/>
            <person name="Borneman A.R."/>
        </authorList>
    </citation>
    <scope>NUCLEOTIDE SEQUENCE [LARGE SCALE GENOMIC DNA]</scope>
    <source>
        <strain evidence="1">AWRI1</strain>
        <tissue evidence="1">Single Adult Female</tissue>
    </source>
</reference>
<evidence type="ECO:0000313" key="2">
    <source>
        <dbReference type="Proteomes" id="UP001367676"/>
    </source>
</evidence>
<proteinExistence type="predicted"/>
<evidence type="ECO:0000313" key="1">
    <source>
        <dbReference type="EMBL" id="KAK7603802.1"/>
    </source>
</evidence>
<dbReference type="AlphaFoldDB" id="A0AAN9TRZ4"/>
<dbReference type="Proteomes" id="UP001367676">
    <property type="component" value="Unassembled WGS sequence"/>
</dbReference>
<sequence>MLVFTCSLASVSKCWNTSLCYVYQRAGRILAEEPLTSLSHHIGHPSSSAVPLGQVCVCVAHYARAAVESMERSNWLEVDGWSLAGGSASNNKRPNFAMTRDG</sequence>
<comment type="caution">
    <text evidence="1">The sequence shown here is derived from an EMBL/GenBank/DDBJ whole genome shotgun (WGS) entry which is preliminary data.</text>
</comment>
<organism evidence="1 2">
    <name type="scientific">Parthenolecanium corni</name>
    <dbReference type="NCBI Taxonomy" id="536013"/>
    <lineage>
        <taxon>Eukaryota</taxon>
        <taxon>Metazoa</taxon>
        <taxon>Ecdysozoa</taxon>
        <taxon>Arthropoda</taxon>
        <taxon>Hexapoda</taxon>
        <taxon>Insecta</taxon>
        <taxon>Pterygota</taxon>
        <taxon>Neoptera</taxon>
        <taxon>Paraneoptera</taxon>
        <taxon>Hemiptera</taxon>
        <taxon>Sternorrhyncha</taxon>
        <taxon>Coccoidea</taxon>
        <taxon>Coccidae</taxon>
        <taxon>Parthenolecanium</taxon>
    </lineage>
</organism>
<name>A0AAN9TRZ4_9HEMI</name>
<protein>
    <submittedName>
        <fullName evidence="1">Uncharacterized protein</fullName>
    </submittedName>
</protein>
<keyword evidence="2" id="KW-1185">Reference proteome</keyword>